<dbReference type="RefSeq" id="WP_125650836.1">
    <property type="nucleotide sequence ID" value="NZ_JBHTOH010000079.1"/>
</dbReference>
<evidence type="ECO:0000313" key="1">
    <source>
        <dbReference type="EMBL" id="MFD1411515.1"/>
    </source>
</evidence>
<comment type="caution">
    <text evidence="1">The sequence shown here is derived from an EMBL/GenBank/DDBJ whole genome shotgun (WGS) entry which is preliminary data.</text>
</comment>
<name>A0ABW4BPM1_9LACO</name>
<protein>
    <submittedName>
        <fullName evidence="1">Minor capsid protein</fullName>
    </submittedName>
</protein>
<evidence type="ECO:0000313" key="2">
    <source>
        <dbReference type="Proteomes" id="UP001597191"/>
    </source>
</evidence>
<dbReference type="EMBL" id="JBHTOH010000079">
    <property type="protein sequence ID" value="MFD1411515.1"/>
    <property type="molecule type" value="Genomic_DNA"/>
</dbReference>
<sequence length="120" mass="13529">MMGGLLTIDPNWLVHSIIVYPKIGEDDYNAPIYGEPVTYDHVRMDLTKQYVGTGGDRQLTANATVFLFAQFTTNFPADIDDKWLNAKVVTFDKHSYLVSNWSLLCQPESAAPFSIELELI</sequence>
<dbReference type="InterPro" id="IPR019612">
    <property type="entry name" value="Minor_capsid_put"/>
</dbReference>
<gene>
    <name evidence="1" type="ORF">ACFQ4R_07955</name>
</gene>
<accession>A0ABW4BPM1</accession>
<reference evidence="2" key="1">
    <citation type="journal article" date="2019" name="Int. J. Syst. Evol. Microbiol.">
        <title>The Global Catalogue of Microorganisms (GCM) 10K type strain sequencing project: providing services to taxonomists for standard genome sequencing and annotation.</title>
        <authorList>
            <consortium name="The Broad Institute Genomics Platform"/>
            <consortium name="The Broad Institute Genome Sequencing Center for Infectious Disease"/>
            <person name="Wu L."/>
            <person name="Ma J."/>
        </authorList>
    </citation>
    <scope>NUCLEOTIDE SEQUENCE [LARGE SCALE GENOMIC DNA]</scope>
    <source>
        <strain evidence="2">CCM 8937</strain>
    </source>
</reference>
<dbReference type="Pfam" id="PF10665">
    <property type="entry name" value="Minor_capsid_1"/>
    <property type="match status" value="1"/>
</dbReference>
<organism evidence="1 2">
    <name type="scientific">Lapidilactobacillus gannanensis</name>
    <dbReference type="NCBI Taxonomy" id="2486002"/>
    <lineage>
        <taxon>Bacteria</taxon>
        <taxon>Bacillati</taxon>
        <taxon>Bacillota</taxon>
        <taxon>Bacilli</taxon>
        <taxon>Lactobacillales</taxon>
        <taxon>Lactobacillaceae</taxon>
        <taxon>Lapidilactobacillus</taxon>
    </lineage>
</organism>
<dbReference type="Proteomes" id="UP001597191">
    <property type="component" value="Unassembled WGS sequence"/>
</dbReference>
<keyword evidence="2" id="KW-1185">Reference proteome</keyword>
<proteinExistence type="predicted"/>